<evidence type="ECO:0000256" key="5">
    <source>
        <dbReference type="SAM" id="Phobius"/>
    </source>
</evidence>
<evidence type="ECO:0000256" key="3">
    <source>
        <dbReference type="ARBA" id="ARBA00023027"/>
    </source>
</evidence>
<keyword evidence="4" id="KW-0456">Lyase</keyword>
<dbReference type="AlphaFoldDB" id="A0A7X9DKT7"/>
<keyword evidence="5" id="KW-0472">Membrane</keyword>
<accession>A0A7X9DKT7</accession>
<evidence type="ECO:0000313" key="7">
    <source>
        <dbReference type="EMBL" id="NMB70246.1"/>
    </source>
</evidence>
<comment type="caution">
    <text evidence="7">The sequence shown here is derived from an EMBL/GenBank/DDBJ whole genome shotgun (WGS) entry which is preliminary data.</text>
</comment>
<dbReference type="EMBL" id="JAAZNL010000045">
    <property type="protein sequence ID" value="NMB70246.1"/>
    <property type="molecule type" value="Genomic_DNA"/>
</dbReference>
<keyword evidence="3" id="KW-0520">NAD</keyword>
<dbReference type="GO" id="GO:0048040">
    <property type="term" value="F:UDP-glucuronate decarboxylase activity"/>
    <property type="evidence" value="ECO:0007669"/>
    <property type="project" value="TreeGrafter"/>
</dbReference>
<dbReference type="SUPFAM" id="SSF51735">
    <property type="entry name" value="NAD(P)-binding Rossmann-fold domains"/>
    <property type="match status" value="1"/>
</dbReference>
<dbReference type="Proteomes" id="UP000526033">
    <property type="component" value="Unassembled WGS sequence"/>
</dbReference>
<name>A0A7X9DKT7_UNCKA</name>
<evidence type="ECO:0000256" key="4">
    <source>
        <dbReference type="ARBA" id="ARBA00023239"/>
    </source>
</evidence>
<dbReference type="GO" id="GO:0042732">
    <property type="term" value="P:D-xylose metabolic process"/>
    <property type="evidence" value="ECO:0007669"/>
    <property type="project" value="InterPro"/>
</dbReference>
<dbReference type="InterPro" id="IPR044516">
    <property type="entry name" value="UXS-like"/>
</dbReference>
<dbReference type="InterPro" id="IPR025101">
    <property type="entry name" value="DUF4012"/>
</dbReference>
<keyword evidence="5" id="KW-0812">Transmembrane</keyword>
<dbReference type="Gene3D" id="3.40.50.720">
    <property type="entry name" value="NAD(P)-binding Rossmann-like Domain"/>
    <property type="match status" value="1"/>
</dbReference>
<dbReference type="GO" id="GO:0005737">
    <property type="term" value="C:cytoplasm"/>
    <property type="evidence" value="ECO:0007669"/>
    <property type="project" value="TreeGrafter"/>
</dbReference>
<dbReference type="InterPro" id="IPR001509">
    <property type="entry name" value="Epimerase_deHydtase"/>
</dbReference>
<gene>
    <name evidence="7" type="ORF">GYA27_03545</name>
</gene>
<dbReference type="GO" id="GO:0070403">
    <property type="term" value="F:NAD+ binding"/>
    <property type="evidence" value="ECO:0007669"/>
    <property type="project" value="InterPro"/>
</dbReference>
<evidence type="ECO:0000256" key="2">
    <source>
        <dbReference type="ARBA" id="ARBA00022793"/>
    </source>
</evidence>
<dbReference type="InterPro" id="IPR036291">
    <property type="entry name" value="NAD(P)-bd_dom_sf"/>
</dbReference>
<dbReference type="Pfam" id="PF13196">
    <property type="entry name" value="DUF4012"/>
    <property type="match status" value="1"/>
</dbReference>
<comment type="cofactor">
    <cofactor evidence="1">
        <name>NAD(+)</name>
        <dbReference type="ChEBI" id="CHEBI:57540"/>
    </cofactor>
</comment>
<organism evidence="7 8">
    <name type="scientific">candidate division WWE3 bacterium</name>
    <dbReference type="NCBI Taxonomy" id="2053526"/>
    <lineage>
        <taxon>Bacteria</taxon>
        <taxon>Katanobacteria</taxon>
    </lineage>
</organism>
<dbReference type="Pfam" id="PF01370">
    <property type="entry name" value="Epimerase"/>
    <property type="match status" value="1"/>
</dbReference>
<keyword evidence="5" id="KW-1133">Transmembrane helix</keyword>
<protein>
    <submittedName>
        <fullName evidence="7">DUF4012 domain-containing protein</fullName>
    </submittedName>
</protein>
<feature type="domain" description="NAD-dependent epimerase/dehydratase" evidence="6">
    <location>
        <begin position="16"/>
        <end position="252"/>
    </location>
</feature>
<dbReference type="PANTHER" id="PTHR43078:SF6">
    <property type="entry name" value="UDP-GLUCURONIC ACID DECARBOXYLASE 1"/>
    <property type="match status" value="1"/>
</dbReference>
<evidence type="ECO:0000313" key="8">
    <source>
        <dbReference type="Proteomes" id="UP000526033"/>
    </source>
</evidence>
<evidence type="ECO:0000259" key="6">
    <source>
        <dbReference type="Pfam" id="PF01370"/>
    </source>
</evidence>
<evidence type="ECO:0000256" key="1">
    <source>
        <dbReference type="ARBA" id="ARBA00001911"/>
    </source>
</evidence>
<feature type="transmembrane region" description="Helical" evidence="5">
    <location>
        <begin position="433"/>
        <end position="457"/>
    </location>
</feature>
<reference evidence="7 8" key="1">
    <citation type="journal article" date="2020" name="Biotechnol. Biofuels">
        <title>New insights from the biogas microbiome by comprehensive genome-resolved metagenomics of nearly 1600 species originating from multiple anaerobic digesters.</title>
        <authorList>
            <person name="Campanaro S."/>
            <person name="Treu L."/>
            <person name="Rodriguez-R L.M."/>
            <person name="Kovalovszki A."/>
            <person name="Ziels R.M."/>
            <person name="Maus I."/>
            <person name="Zhu X."/>
            <person name="Kougias P.G."/>
            <person name="Basile A."/>
            <person name="Luo G."/>
            <person name="Schluter A."/>
            <person name="Konstantinidis K.T."/>
            <person name="Angelidaki I."/>
        </authorList>
    </citation>
    <scope>NUCLEOTIDE SEQUENCE [LARGE SCALE GENOMIC DNA]</scope>
    <source>
        <strain evidence="7">AS27yjCOA_165</strain>
    </source>
</reference>
<proteinExistence type="predicted"/>
<dbReference type="PANTHER" id="PTHR43078">
    <property type="entry name" value="UDP-GLUCURONIC ACID DECARBOXYLASE-RELATED"/>
    <property type="match status" value="1"/>
</dbReference>
<sequence length="1046" mass="116624">MPKKNVIKKTALSPTVLIAGGAGFIGSHLVEIFLNNGARVIVLDNFKTGKDIHVKSYIGNPNFALYDIDINNGLPPEIESVDYVVHLAGLEEYLYSKDLTDLNTLLTNSVGTKNLLDFALASKAKFLLVSSVDVYLGRMSQIELNEYFGKSSIDENKYMVTEAKRYAEALAWEFYKKHKLDIRIVRLPEIYGPKMNLDSSGSLGRHLRDLIEGRNLTVYGDGDVAQFYLYVGDAVSGIVKSLFTEGTTGNIYSLVSQDPVADVELAYIVKGLADREVLVNFEPKPDQKDKEPLPNKPDMFNLKDLEWSPKVEMKDGLYKTLQWLGYQPNDHSFKPAKLIEDKQLKKHMETVLETKPTETGDLIFSLQGVKPDTPVPQPVTPIMPVMPAANTVTTAPFSHTVSKINLVPKGPGMFTKLKNAAVFSFIKNHSMSILGVTAALFGALIAFVLIPVSLSLYHAQEGAKDLKNAGKMAGSLNTVIAMDSARSAYRHFYEAKKTIAGSGWVFRLVGKGDFFFSYTRTVSSLAYFSKASYTLADAIKPFETLWETVRPDTASEIDITAYDAARLQINNAKVDVQLAQADLKYVNANVLPKEIRPEIQTYTELLNLLSTNLDVGEKLVAEVPGILGANGEKKYLILFQNTNEVRATGGFIGSYGILTFSNGKIKNLEIDDIYNPDGQIDVRNIKVPAPKQIEQYLKEDRMHLRNANWDPDFTVSASNISDLYFKVTGEQVDGVIALDLSFVRDFLRVTGPVFLTAYSEEINADNLYERTQLHSDFNYTNGSEQKKSFLTVLGSKLLEKFFSLPKDQIPALATMLLNSADSRHILISLNNSPVNALLSNNRWNGGLVTTDGDYLSIINSNVGGTKANYYVKNNYLYRVTSQTRDGLLRGIVRMEYTHTGQDGAWPGGPYTNYVRVLTQKNTKLTGATIKFSDKDTEENIMPLIETNTSGAYQYYAYTFILDPAKSAVLTISYDLPANLSLTVDNKEYKLFWQKQAGVDKDLAQFVFDFPLGMEVVERTQGFVTTNDEMQFNTDLNNDHSFYVKLR</sequence>
<keyword evidence="2" id="KW-0210">Decarboxylase</keyword>